<keyword evidence="10" id="KW-1003">Cell membrane</keyword>
<dbReference type="EC" id="7.2.2.12" evidence="8"/>
<evidence type="ECO:0000313" key="13">
    <source>
        <dbReference type="Proteomes" id="UP000009222"/>
    </source>
</evidence>
<dbReference type="Proteomes" id="UP000009222">
    <property type="component" value="Chromosome"/>
</dbReference>
<evidence type="ECO:0000256" key="10">
    <source>
        <dbReference type="RuleBase" id="RU362081"/>
    </source>
</evidence>
<dbReference type="SUPFAM" id="SSF81653">
    <property type="entry name" value="Calcium ATPase, transduction domain A"/>
    <property type="match status" value="1"/>
</dbReference>
<dbReference type="NCBIfam" id="TIGR01525">
    <property type="entry name" value="ATPase-IB_hvy"/>
    <property type="match status" value="1"/>
</dbReference>
<keyword evidence="12" id="KW-0378">Hydrolase</keyword>
<sequence length="661" mass="70659">MSNSCSSHGCSCCHEEHEEESLPRKGIKTFIIAFLLWGLGLLVAWQKPLANMQLGPFLVGPFLPLIPFLGSYFFAGLPVLRNAFLNLKRGHALDENFLMSIATIGAFAIGEWEEAAGVMIFYMIGELIQEAAVNRSRSSINALLALKPDKARIQDGEGWAEVSPADVAPGTLVLVRPGERFPLDGVVEDGAGSIDASMLTGEARPVAREAGEEVRSGTLSVDGVFRIRTTRTADDSSAARIIKLVESAKEAKAKPERFITAFARWYTPIVVGFAVLLSVVPPLVIPGARFSEWFYRALILLVISCPCALVVSVPLGYFAGIGGMSRRGIMVKGAVHLDMLNRTQNVAFDKTGTLTRGKFSVIALEPAPGTDEEDLLAAAIWAEQESNHPIAEAIRVHGKSVAGGEPRPLVSAEGSAGSFEKTASRREIAGQGLEIEAGTEVFLAGNRRLLESRGVLSSQTASSVDEDINTAVYLARSGKYMGRILIGDTLKLGAVEAIRELKQMGIRNTVMFTGDNRGAAMETASKLGITSVEAGLLPEDKLFQVEKLTKTGTTVFVGDGINDAPVLARSHVGIAMGSGADAAVEAADIIVMTDDPRRVPEAIERARRTHRIILQNVVFALGAKGMFITLAVMGEANMWLALIADVGVALIAILNSARALR</sequence>
<protein>
    <recommendedName>
        <fullName evidence="8">P-type Zn(2+) transporter</fullName>
        <ecNumber evidence="8">7.2.2.12</ecNumber>
    </recommendedName>
</protein>
<accession>F5YCR0</accession>
<dbReference type="Pfam" id="PF00122">
    <property type="entry name" value="E1-E2_ATPase"/>
    <property type="match status" value="1"/>
</dbReference>
<dbReference type="GO" id="GO:0016463">
    <property type="term" value="F:P-type zinc transporter activity"/>
    <property type="evidence" value="ECO:0007669"/>
    <property type="project" value="UniProtKB-EC"/>
</dbReference>
<dbReference type="InterPro" id="IPR027256">
    <property type="entry name" value="P-typ_ATPase_IB"/>
</dbReference>
<dbReference type="InterPro" id="IPR018303">
    <property type="entry name" value="ATPase_P-typ_P_site"/>
</dbReference>
<reference evidence="12 13" key="2">
    <citation type="journal article" date="2011" name="ISME J.">
        <title>RNA-seq reveals cooperative metabolic interactions between two termite-gut spirochete species in co-culture.</title>
        <authorList>
            <person name="Rosenthal A.Z."/>
            <person name="Matson E.G."/>
            <person name="Eldar A."/>
            <person name="Leadbetter J.R."/>
        </authorList>
    </citation>
    <scope>NUCLEOTIDE SEQUENCE [LARGE SCALE GENOMIC DNA]</scope>
    <source>
        <strain evidence="13">ATCC BAA-888 / DSM 13862 / ZAS-9</strain>
    </source>
</reference>
<evidence type="ECO:0000256" key="8">
    <source>
        <dbReference type="ARBA" id="ARBA00039097"/>
    </source>
</evidence>
<dbReference type="SUPFAM" id="SSF56784">
    <property type="entry name" value="HAD-like"/>
    <property type="match status" value="1"/>
</dbReference>
<feature type="transmembrane region" description="Helical" evidence="10">
    <location>
        <begin position="27"/>
        <end position="45"/>
    </location>
</feature>
<dbReference type="GO" id="GO:0016887">
    <property type="term" value="F:ATP hydrolysis activity"/>
    <property type="evidence" value="ECO:0007669"/>
    <property type="project" value="InterPro"/>
</dbReference>
<feature type="transmembrane region" description="Helical" evidence="10">
    <location>
        <begin position="297"/>
        <end position="320"/>
    </location>
</feature>
<reference evidence="13" key="1">
    <citation type="submission" date="2009-12" db="EMBL/GenBank/DDBJ databases">
        <title>Complete sequence of Treponema azotonutricium strain ZAS-9.</title>
        <authorList>
            <person name="Tetu S.G."/>
            <person name="Matson E."/>
            <person name="Ren Q."/>
            <person name="Seshadri R."/>
            <person name="Elbourne L."/>
            <person name="Hassan K.A."/>
            <person name="Durkin A."/>
            <person name="Radune D."/>
            <person name="Mohamoud Y."/>
            <person name="Shay R."/>
            <person name="Jin S."/>
            <person name="Zhang X."/>
            <person name="Lucey K."/>
            <person name="Ballor N.R."/>
            <person name="Ottesen E."/>
            <person name="Rosenthal R."/>
            <person name="Allen A."/>
            <person name="Leadbetter J.R."/>
            <person name="Paulsen I.T."/>
        </authorList>
    </citation>
    <scope>NUCLEOTIDE SEQUENCE [LARGE SCALE GENOMIC DNA]</scope>
    <source>
        <strain evidence="13">ATCC BAA-888 / DSM 13862 / ZAS-9</strain>
    </source>
</reference>
<dbReference type="Pfam" id="PF00702">
    <property type="entry name" value="Hydrolase"/>
    <property type="match status" value="1"/>
</dbReference>
<feature type="domain" description="P-type ATPase A" evidence="11">
    <location>
        <begin position="146"/>
        <end position="246"/>
    </location>
</feature>
<evidence type="ECO:0000256" key="5">
    <source>
        <dbReference type="ARBA" id="ARBA00022967"/>
    </source>
</evidence>
<dbReference type="SFLD" id="SFLDF00027">
    <property type="entry name" value="p-type_atpase"/>
    <property type="match status" value="1"/>
</dbReference>
<comment type="catalytic activity">
    <reaction evidence="9">
        <text>Zn(2+)(in) + ATP + H2O = Zn(2+)(out) + ADP + phosphate + H(+)</text>
        <dbReference type="Rhea" id="RHEA:20621"/>
        <dbReference type="ChEBI" id="CHEBI:15377"/>
        <dbReference type="ChEBI" id="CHEBI:15378"/>
        <dbReference type="ChEBI" id="CHEBI:29105"/>
        <dbReference type="ChEBI" id="CHEBI:30616"/>
        <dbReference type="ChEBI" id="CHEBI:43474"/>
        <dbReference type="ChEBI" id="CHEBI:456216"/>
        <dbReference type="EC" id="7.2.2.12"/>
    </reaction>
</comment>
<dbReference type="InParanoid" id="F5YCR0"/>
<dbReference type="InterPro" id="IPR051014">
    <property type="entry name" value="Cation_Transport_ATPase_IB"/>
</dbReference>
<dbReference type="FunCoup" id="F5YCR0">
    <property type="interactions" value="16"/>
</dbReference>
<dbReference type="PANTHER" id="PTHR48085:SF5">
    <property type="entry name" value="CADMIUM_ZINC-TRANSPORTING ATPASE HMA4-RELATED"/>
    <property type="match status" value="1"/>
</dbReference>
<keyword evidence="7 10" id="KW-0472">Membrane</keyword>
<dbReference type="SFLD" id="SFLDG00002">
    <property type="entry name" value="C1.7:_P-type_atpase_like"/>
    <property type="match status" value="1"/>
</dbReference>
<name>F5YCR0_LEAAZ</name>
<proteinExistence type="inferred from homology"/>
<dbReference type="Gene3D" id="2.70.150.10">
    <property type="entry name" value="Calcium-transporting ATPase, cytoplasmic transduction domain A"/>
    <property type="match status" value="1"/>
</dbReference>
<dbReference type="GO" id="GO:0015086">
    <property type="term" value="F:cadmium ion transmembrane transporter activity"/>
    <property type="evidence" value="ECO:0007669"/>
    <property type="project" value="TreeGrafter"/>
</dbReference>
<evidence type="ECO:0000313" key="12">
    <source>
        <dbReference type="EMBL" id="AEF82087.1"/>
    </source>
</evidence>
<dbReference type="SUPFAM" id="SSF81665">
    <property type="entry name" value="Calcium ATPase, transmembrane domain M"/>
    <property type="match status" value="1"/>
</dbReference>
<dbReference type="Gene3D" id="3.40.1110.10">
    <property type="entry name" value="Calcium-transporting ATPase, cytoplasmic domain N"/>
    <property type="match status" value="1"/>
</dbReference>
<dbReference type="GO" id="GO:0005886">
    <property type="term" value="C:plasma membrane"/>
    <property type="evidence" value="ECO:0007669"/>
    <property type="project" value="UniProtKB-SubCell"/>
</dbReference>
<keyword evidence="10" id="KW-0547">Nucleotide-binding</keyword>
<feature type="transmembrane region" description="Helical" evidence="10">
    <location>
        <begin position="265"/>
        <end position="285"/>
    </location>
</feature>
<dbReference type="FunFam" id="2.70.150.10:FF:000002">
    <property type="entry name" value="Copper-transporting ATPase 1, putative"/>
    <property type="match status" value="1"/>
</dbReference>
<dbReference type="EMBL" id="CP001841">
    <property type="protein sequence ID" value="AEF82087.1"/>
    <property type="molecule type" value="Genomic_DNA"/>
</dbReference>
<keyword evidence="10" id="KW-0067">ATP-binding</keyword>
<evidence type="ECO:0000256" key="1">
    <source>
        <dbReference type="ARBA" id="ARBA00004370"/>
    </source>
</evidence>
<keyword evidence="13" id="KW-1185">Reference proteome</keyword>
<feature type="transmembrane region" description="Helical" evidence="10">
    <location>
        <begin position="638"/>
        <end position="657"/>
    </location>
</feature>
<dbReference type="HOGENOM" id="CLU_001771_6_2_12"/>
<dbReference type="InterPro" id="IPR036412">
    <property type="entry name" value="HAD-like_sf"/>
</dbReference>
<keyword evidence="4 10" id="KW-0479">Metal-binding</keyword>
<dbReference type="PANTHER" id="PTHR48085">
    <property type="entry name" value="CADMIUM/ZINC-TRANSPORTING ATPASE HMA2-RELATED"/>
    <property type="match status" value="1"/>
</dbReference>
<evidence type="ECO:0000256" key="2">
    <source>
        <dbReference type="ARBA" id="ARBA00006024"/>
    </source>
</evidence>
<evidence type="ECO:0000256" key="4">
    <source>
        <dbReference type="ARBA" id="ARBA00022723"/>
    </source>
</evidence>
<dbReference type="eggNOG" id="COG2217">
    <property type="taxonomic scope" value="Bacteria"/>
</dbReference>
<dbReference type="SFLD" id="SFLDS00003">
    <property type="entry name" value="Haloacid_Dehalogenase"/>
    <property type="match status" value="1"/>
</dbReference>
<dbReference type="InterPro" id="IPR008250">
    <property type="entry name" value="ATPase_P-typ_transduc_dom_A_sf"/>
</dbReference>
<keyword evidence="5" id="KW-1278">Translocase</keyword>
<dbReference type="InterPro" id="IPR059000">
    <property type="entry name" value="ATPase_P-type_domA"/>
</dbReference>
<feature type="transmembrane region" description="Helical" evidence="10">
    <location>
        <begin position="612"/>
        <end position="632"/>
    </location>
</feature>
<dbReference type="InterPro" id="IPR044492">
    <property type="entry name" value="P_typ_ATPase_HD_dom"/>
</dbReference>
<dbReference type="GO" id="GO:0005524">
    <property type="term" value="F:ATP binding"/>
    <property type="evidence" value="ECO:0007669"/>
    <property type="project" value="UniProtKB-UniRule"/>
</dbReference>
<dbReference type="InterPro" id="IPR001757">
    <property type="entry name" value="P_typ_ATPase"/>
</dbReference>
<evidence type="ECO:0000256" key="7">
    <source>
        <dbReference type="ARBA" id="ARBA00023136"/>
    </source>
</evidence>
<dbReference type="GO" id="GO:0046872">
    <property type="term" value="F:metal ion binding"/>
    <property type="evidence" value="ECO:0007669"/>
    <property type="project" value="UniProtKB-KW"/>
</dbReference>
<feature type="transmembrane region" description="Helical" evidence="10">
    <location>
        <begin position="57"/>
        <end position="80"/>
    </location>
</feature>
<comment type="similarity">
    <text evidence="2 10">Belongs to the cation transport ATPase (P-type) (TC 3.A.3) family. Type IB subfamily.</text>
</comment>
<evidence type="ECO:0000259" key="11">
    <source>
        <dbReference type="Pfam" id="PF00122"/>
    </source>
</evidence>
<dbReference type="RefSeq" id="WP_015710331.1">
    <property type="nucleotide sequence ID" value="NC_015577.1"/>
</dbReference>
<dbReference type="InterPro" id="IPR023299">
    <property type="entry name" value="ATPase_P-typ_cyto_dom_N"/>
</dbReference>
<dbReference type="AlphaFoldDB" id="F5YCR0"/>
<evidence type="ECO:0000256" key="6">
    <source>
        <dbReference type="ARBA" id="ARBA00022989"/>
    </source>
</evidence>
<dbReference type="PROSITE" id="PS00154">
    <property type="entry name" value="ATPASE_E1_E2"/>
    <property type="match status" value="1"/>
</dbReference>
<gene>
    <name evidence="12" type="primary">cadA</name>
    <name evidence="12" type="ordered locus">TREAZ_1692</name>
</gene>
<dbReference type="STRING" id="545695.TREAZ_1692"/>
<comment type="subcellular location">
    <subcellularLocation>
        <location evidence="10">Cell membrane</location>
    </subcellularLocation>
    <subcellularLocation>
        <location evidence="1">Membrane</location>
    </subcellularLocation>
</comment>
<dbReference type="Gene3D" id="3.40.50.1000">
    <property type="entry name" value="HAD superfamily/HAD-like"/>
    <property type="match status" value="1"/>
</dbReference>
<dbReference type="InterPro" id="IPR023214">
    <property type="entry name" value="HAD_sf"/>
</dbReference>
<dbReference type="KEGG" id="taz:TREAZ_1692"/>
<dbReference type="OrthoDB" id="9760364at2"/>
<dbReference type="PRINTS" id="PR00941">
    <property type="entry name" value="CDATPASE"/>
</dbReference>
<evidence type="ECO:0000256" key="9">
    <source>
        <dbReference type="ARBA" id="ARBA00047308"/>
    </source>
</evidence>
<organism evidence="12 13">
    <name type="scientific">Leadbettera azotonutricia (strain ATCC BAA-888 / DSM 13862 / ZAS-9)</name>
    <name type="common">Treponema azotonutricium</name>
    <dbReference type="NCBI Taxonomy" id="545695"/>
    <lineage>
        <taxon>Bacteria</taxon>
        <taxon>Pseudomonadati</taxon>
        <taxon>Spirochaetota</taxon>
        <taxon>Spirochaetia</taxon>
        <taxon>Spirochaetales</taxon>
        <taxon>Breznakiellaceae</taxon>
        <taxon>Leadbettera</taxon>
    </lineage>
</organism>
<keyword evidence="6 10" id="KW-1133">Transmembrane helix</keyword>
<evidence type="ECO:0000256" key="3">
    <source>
        <dbReference type="ARBA" id="ARBA00022692"/>
    </source>
</evidence>
<dbReference type="InterPro" id="IPR023298">
    <property type="entry name" value="ATPase_P-typ_TM_dom_sf"/>
</dbReference>
<dbReference type="NCBIfam" id="TIGR01494">
    <property type="entry name" value="ATPase_P-type"/>
    <property type="match status" value="2"/>
</dbReference>
<keyword evidence="3 10" id="KW-0812">Transmembrane</keyword>
<dbReference type="PRINTS" id="PR00119">
    <property type="entry name" value="CATATPASE"/>
</dbReference>